<reference evidence="2" key="1">
    <citation type="submission" date="2021-01" db="EMBL/GenBank/DDBJ databases">
        <authorList>
            <person name="Corre E."/>
            <person name="Pelletier E."/>
            <person name="Niang G."/>
            <person name="Scheremetjew M."/>
            <person name="Finn R."/>
            <person name="Kale V."/>
            <person name="Holt S."/>
            <person name="Cochrane G."/>
            <person name="Meng A."/>
            <person name="Brown T."/>
            <person name="Cohen L."/>
        </authorList>
    </citation>
    <scope>NUCLEOTIDE SEQUENCE</scope>
    <source>
        <strain evidence="2">CCMP3105</strain>
    </source>
</reference>
<dbReference type="EMBL" id="HBNR01074095">
    <property type="protein sequence ID" value="CAE4650348.1"/>
    <property type="molecule type" value="Transcribed_RNA"/>
</dbReference>
<dbReference type="PANTHER" id="PTHR36978">
    <property type="entry name" value="P-LOOP CONTAINING NUCLEOTIDE TRIPHOSPHATE HYDROLASE"/>
    <property type="match status" value="1"/>
</dbReference>
<evidence type="ECO:0008006" key="3">
    <source>
        <dbReference type="Google" id="ProtNLM"/>
    </source>
</evidence>
<gene>
    <name evidence="2" type="ORF">AMON00008_LOCUS52605</name>
</gene>
<accession>A0A7S4W401</accession>
<dbReference type="SUPFAM" id="SSF52540">
    <property type="entry name" value="P-loop containing nucleoside triphosphate hydrolases"/>
    <property type="match status" value="1"/>
</dbReference>
<dbReference type="Pfam" id="PF17784">
    <property type="entry name" value="Sulfotransfer_4"/>
    <property type="match status" value="1"/>
</dbReference>
<dbReference type="Gene3D" id="3.40.50.300">
    <property type="entry name" value="P-loop containing nucleotide triphosphate hydrolases"/>
    <property type="match status" value="1"/>
</dbReference>
<dbReference type="PANTHER" id="PTHR36978:SF4">
    <property type="entry name" value="P-LOOP CONTAINING NUCLEOSIDE TRIPHOSPHATE HYDROLASE PROTEIN"/>
    <property type="match status" value="1"/>
</dbReference>
<name>A0A7S4W401_9DINO</name>
<feature type="chain" id="PRO_5031365480" description="Sulfotransferase domain-containing protein" evidence="1">
    <location>
        <begin position="17"/>
        <end position="282"/>
    </location>
</feature>
<evidence type="ECO:0000313" key="2">
    <source>
        <dbReference type="EMBL" id="CAE4650348.1"/>
    </source>
</evidence>
<keyword evidence="1" id="KW-0732">Signal</keyword>
<protein>
    <recommendedName>
        <fullName evidence="3">Sulfotransferase domain-containing protein</fullName>
    </recommendedName>
</protein>
<feature type="signal peptide" evidence="1">
    <location>
        <begin position="1"/>
        <end position="16"/>
    </location>
</feature>
<sequence length="282" mass="31793">MLRSLLAALLVAATAAQLQVIGAGLPRTGTESLAEALTLLGYGWNTHDACNWPEKCHFAARIWMDQGNFTPLLEAVVDAKMGFVVDAPFCIAFRELAEHFPEAKVVLTVRDDSSTWYRSFAQKQQLLYETLVGDESPGGFTTFDFLKMGDTILYYMHLPQVKFDCDIYTDDPPPEMVARCKRGYESHNTKVRQAIPEGRLLVYNVKEGWEPLCKFLGLPVPSAPFPRNNKVLDILKRARIKRRLLRLLPPICLAVAPLALLASERVRGWLRRTVFAKKEALE</sequence>
<dbReference type="InterPro" id="IPR040632">
    <property type="entry name" value="Sulfotransfer_4"/>
</dbReference>
<organism evidence="2">
    <name type="scientific">Alexandrium monilatum</name>
    <dbReference type="NCBI Taxonomy" id="311494"/>
    <lineage>
        <taxon>Eukaryota</taxon>
        <taxon>Sar</taxon>
        <taxon>Alveolata</taxon>
        <taxon>Dinophyceae</taxon>
        <taxon>Gonyaulacales</taxon>
        <taxon>Pyrocystaceae</taxon>
        <taxon>Alexandrium</taxon>
    </lineage>
</organism>
<dbReference type="InterPro" id="IPR027417">
    <property type="entry name" value="P-loop_NTPase"/>
</dbReference>
<proteinExistence type="predicted"/>
<evidence type="ECO:0000256" key="1">
    <source>
        <dbReference type="SAM" id="SignalP"/>
    </source>
</evidence>
<dbReference type="AlphaFoldDB" id="A0A7S4W401"/>